<dbReference type="InterPro" id="IPR002037">
    <property type="entry name" value="Glyco_hydro_8"/>
</dbReference>
<evidence type="ECO:0000256" key="4">
    <source>
        <dbReference type="SAM" id="SignalP"/>
    </source>
</evidence>
<comment type="caution">
    <text evidence="5">The sequence shown here is derived from an EMBL/GenBank/DDBJ whole genome shotgun (WGS) entry which is preliminary data.</text>
</comment>
<gene>
    <name evidence="5" type="ORF">KME15_21985</name>
</gene>
<dbReference type="Proteomes" id="UP000757435">
    <property type="component" value="Unassembled WGS sequence"/>
</dbReference>
<reference evidence="5" key="2">
    <citation type="journal article" date="2022" name="Microbiol. Resour. Announc.">
        <title>Metagenome Sequencing to Explore Phylogenomics of Terrestrial Cyanobacteria.</title>
        <authorList>
            <person name="Ward R.D."/>
            <person name="Stajich J.E."/>
            <person name="Johansen J.R."/>
            <person name="Huntemann M."/>
            <person name="Clum A."/>
            <person name="Foster B."/>
            <person name="Foster B."/>
            <person name="Roux S."/>
            <person name="Palaniappan K."/>
            <person name="Varghese N."/>
            <person name="Mukherjee S."/>
            <person name="Reddy T.B.K."/>
            <person name="Daum C."/>
            <person name="Copeland A."/>
            <person name="Chen I.A."/>
            <person name="Ivanova N.N."/>
            <person name="Kyrpides N.C."/>
            <person name="Shapiro N."/>
            <person name="Eloe-Fadrosh E.A."/>
            <person name="Pietrasiak N."/>
        </authorList>
    </citation>
    <scope>NUCLEOTIDE SEQUENCE</scope>
    <source>
        <strain evidence="5">UHER 2000/2452</strain>
    </source>
</reference>
<sequence length="406" mass="46416">MNYPSASATLKGFRQCGLLLTIALLLSNCNALTQTPFLPTETAAPNSLPNSELLQQSWQAYRQRFIQSDGRVIDREAGDRSTSEGQAYAMLRAVLMDDRDTFERVLAWGENNLQRKKADGSRSDRLWLWKWGKNDQGNWSAIDTNFASDGDLDATTALILASRRWNRPDYLELARGKLQDLWTLATLESRSQRYFLPGAKDLFQPQPDRVYLNPSYLAPYAFRLFAQADPSHDWMALVDSSYRVLNQSAKLSDIGLPSDWIVLDTSTGDLRSSQEEKLKSIYGYDAYRVWWRVSLDAAWFNEPRAQEYLRQSLQPLQAKWRSQKAIPAQLDLKGGAIVSYESTAQYAMLYAAFSQIDRTTAEQIRQQKLLPTYQAGFWDGDSAYYSQNLAWFGLFSPEAVTTWFQF</sequence>
<comment type="similarity">
    <text evidence="1">Belongs to the glycosyl hydrolase 8 (cellulase D) family.</text>
</comment>
<keyword evidence="2 5" id="KW-0378">Hydrolase</keyword>
<dbReference type="InterPro" id="IPR012341">
    <property type="entry name" value="6hp_glycosidase-like_sf"/>
</dbReference>
<evidence type="ECO:0000256" key="2">
    <source>
        <dbReference type="ARBA" id="ARBA00022801"/>
    </source>
</evidence>
<evidence type="ECO:0000313" key="5">
    <source>
        <dbReference type="EMBL" id="MBW4661353.1"/>
    </source>
</evidence>
<accession>A0A951QHL1</accession>
<proteinExistence type="inferred from homology"/>
<dbReference type="AlphaFoldDB" id="A0A951QHL1"/>
<protein>
    <submittedName>
        <fullName evidence="5">Glycosyl hydrolase</fullName>
    </submittedName>
</protein>
<dbReference type="PRINTS" id="PR00735">
    <property type="entry name" value="GLHYDRLASE8"/>
</dbReference>
<organism evidence="5 6">
    <name type="scientific">Drouetiella hepatica Uher 2000/2452</name>
    <dbReference type="NCBI Taxonomy" id="904376"/>
    <lineage>
        <taxon>Bacteria</taxon>
        <taxon>Bacillati</taxon>
        <taxon>Cyanobacteriota</taxon>
        <taxon>Cyanophyceae</taxon>
        <taxon>Oculatellales</taxon>
        <taxon>Oculatellaceae</taxon>
        <taxon>Drouetiella</taxon>
    </lineage>
</organism>
<evidence type="ECO:0000256" key="1">
    <source>
        <dbReference type="ARBA" id="ARBA00009209"/>
    </source>
</evidence>
<name>A0A951QHL1_9CYAN</name>
<keyword evidence="4" id="KW-0732">Signal</keyword>
<dbReference type="Gene3D" id="1.50.10.10">
    <property type="match status" value="1"/>
</dbReference>
<dbReference type="InterPro" id="IPR008928">
    <property type="entry name" value="6-hairpin_glycosidase_sf"/>
</dbReference>
<dbReference type="SUPFAM" id="SSF48208">
    <property type="entry name" value="Six-hairpin glycosidases"/>
    <property type="match status" value="1"/>
</dbReference>
<dbReference type="GO" id="GO:0005975">
    <property type="term" value="P:carbohydrate metabolic process"/>
    <property type="evidence" value="ECO:0007669"/>
    <property type="project" value="InterPro"/>
</dbReference>
<evidence type="ECO:0000313" key="6">
    <source>
        <dbReference type="Proteomes" id="UP000757435"/>
    </source>
</evidence>
<keyword evidence="3" id="KW-0326">Glycosidase</keyword>
<feature type="chain" id="PRO_5037015771" evidence="4">
    <location>
        <begin position="34"/>
        <end position="406"/>
    </location>
</feature>
<dbReference type="GO" id="GO:0004553">
    <property type="term" value="F:hydrolase activity, hydrolyzing O-glycosyl compounds"/>
    <property type="evidence" value="ECO:0007669"/>
    <property type="project" value="InterPro"/>
</dbReference>
<dbReference type="Pfam" id="PF01270">
    <property type="entry name" value="Glyco_hydro_8"/>
    <property type="match status" value="1"/>
</dbReference>
<feature type="signal peptide" evidence="4">
    <location>
        <begin position="1"/>
        <end position="33"/>
    </location>
</feature>
<dbReference type="EMBL" id="JAHHHD010000035">
    <property type="protein sequence ID" value="MBW4661353.1"/>
    <property type="molecule type" value="Genomic_DNA"/>
</dbReference>
<reference evidence="5" key="1">
    <citation type="submission" date="2021-05" db="EMBL/GenBank/DDBJ databases">
        <authorList>
            <person name="Pietrasiak N."/>
            <person name="Ward R."/>
            <person name="Stajich J.E."/>
            <person name="Kurbessoian T."/>
        </authorList>
    </citation>
    <scope>NUCLEOTIDE SEQUENCE</scope>
    <source>
        <strain evidence="5">UHER 2000/2452</strain>
    </source>
</reference>
<evidence type="ECO:0000256" key="3">
    <source>
        <dbReference type="ARBA" id="ARBA00023295"/>
    </source>
</evidence>